<proteinExistence type="predicted"/>
<reference evidence="3 4" key="1">
    <citation type="submission" date="2017-10" db="EMBL/GenBank/DDBJ databases">
        <title>Sedimentibacterium mangrovi gen. nov., sp. nov., a novel member of family Phyllobacteriacea isolated from mangrove sediment.</title>
        <authorList>
            <person name="Liao H."/>
            <person name="Tian Y."/>
        </authorList>
    </citation>
    <scope>NUCLEOTIDE SEQUENCE [LARGE SCALE GENOMIC DNA]</scope>
    <source>
        <strain evidence="3 4">X9-2-2</strain>
    </source>
</reference>
<dbReference type="EMBL" id="PDVP01000037">
    <property type="protein sequence ID" value="PHP64579.1"/>
    <property type="molecule type" value="Genomic_DNA"/>
</dbReference>
<dbReference type="PROSITE" id="PS50404">
    <property type="entry name" value="GST_NTER"/>
    <property type="match status" value="1"/>
</dbReference>
<organism evidence="3 4">
    <name type="scientific">Zhengella mangrovi</name>
    <dbReference type="NCBI Taxonomy" id="1982044"/>
    <lineage>
        <taxon>Bacteria</taxon>
        <taxon>Pseudomonadati</taxon>
        <taxon>Pseudomonadota</taxon>
        <taxon>Alphaproteobacteria</taxon>
        <taxon>Hyphomicrobiales</taxon>
        <taxon>Notoacmeibacteraceae</taxon>
        <taxon>Zhengella</taxon>
    </lineage>
</organism>
<dbReference type="CDD" id="cd03057">
    <property type="entry name" value="GST_N_Beta"/>
    <property type="match status" value="1"/>
</dbReference>
<dbReference type="SUPFAM" id="SSF47616">
    <property type="entry name" value="GST C-terminal domain-like"/>
    <property type="match status" value="1"/>
</dbReference>
<evidence type="ECO:0000313" key="4">
    <source>
        <dbReference type="Proteomes" id="UP000221168"/>
    </source>
</evidence>
<dbReference type="PANTHER" id="PTHR44051">
    <property type="entry name" value="GLUTATHIONE S-TRANSFERASE-RELATED"/>
    <property type="match status" value="1"/>
</dbReference>
<dbReference type="PROSITE" id="PS50405">
    <property type="entry name" value="GST_CTER"/>
    <property type="match status" value="1"/>
</dbReference>
<dbReference type="Pfam" id="PF02798">
    <property type="entry name" value="GST_N"/>
    <property type="match status" value="1"/>
</dbReference>
<evidence type="ECO:0000259" key="2">
    <source>
        <dbReference type="PROSITE" id="PS50405"/>
    </source>
</evidence>
<keyword evidence="4" id="KW-1185">Reference proteome</keyword>
<dbReference type="Gene3D" id="1.20.1050.10">
    <property type="match status" value="1"/>
</dbReference>
<dbReference type="Gene3D" id="3.40.30.10">
    <property type="entry name" value="Glutaredoxin"/>
    <property type="match status" value="1"/>
</dbReference>
<accession>A0A2G1QGJ2</accession>
<dbReference type="InterPro" id="IPR040079">
    <property type="entry name" value="Glutathione_S-Trfase"/>
</dbReference>
<dbReference type="Proteomes" id="UP000221168">
    <property type="component" value="Unassembled WGS sequence"/>
</dbReference>
<comment type="caution">
    <text evidence="3">The sequence shown here is derived from an EMBL/GenBank/DDBJ whole genome shotgun (WGS) entry which is preliminary data.</text>
</comment>
<gene>
    <name evidence="3" type="ORF">CSC94_23655</name>
</gene>
<dbReference type="InterPro" id="IPR004045">
    <property type="entry name" value="Glutathione_S-Trfase_N"/>
</dbReference>
<evidence type="ECO:0000259" key="1">
    <source>
        <dbReference type="PROSITE" id="PS50404"/>
    </source>
</evidence>
<evidence type="ECO:0008006" key="5">
    <source>
        <dbReference type="Google" id="ProtNLM"/>
    </source>
</evidence>
<dbReference type="InterPro" id="IPR036282">
    <property type="entry name" value="Glutathione-S-Trfase_C_sf"/>
</dbReference>
<evidence type="ECO:0000313" key="3">
    <source>
        <dbReference type="EMBL" id="PHP64579.1"/>
    </source>
</evidence>
<dbReference type="PANTHER" id="PTHR44051:SF8">
    <property type="entry name" value="GLUTATHIONE S-TRANSFERASE GSTA"/>
    <property type="match status" value="1"/>
</dbReference>
<dbReference type="SUPFAM" id="SSF52833">
    <property type="entry name" value="Thioredoxin-like"/>
    <property type="match status" value="1"/>
</dbReference>
<feature type="domain" description="GST C-terminal" evidence="2">
    <location>
        <begin position="95"/>
        <end position="218"/>
    </location>
</feature>
<sequence length="222" mass="25134">MLIRRQTIMYKLYWERLSGAIAPQVLLEEIDADYRKVHVNMAANEHREPAFRRVNPVMRVPALELPDGTVIGETSAITLVLGEQNPQTRLVPMPEEADRPAFLFWLAAMAANGYPIFSRVWHPEQFTIDGVPSESVRLCAEQHLEEFFSVMEQSIAGAPFFLPRGFTALDIYLTMLTEWSADRAALFKSNPRIEALCAAVMERPSYRTVISEHMNGPLKAAD</sequence>
<dbReference type="AlphaFoldDB" id="A0A2G1QGJ2"/>
<protein>
    <recommendedName>
        <fullName evidence="5">Glutathione S-transferase</fullName>
    </recommendedName>
</protein>
<dbReference type="InterPro" id="IPR036249">
    <property type="entry name" value="Thioredoxin-like_sf"/>
</dbReference>
<feature type="domain" description="GST N-terminal" evidence="1">
    <location>
        <begin position="7"/>
        <end position="89"/>
    </location>
</feature>
<name>A0A2G1QGJ2_9HYPH</name>
<dbReference type="OrthoDB" id="7583243at2"/>
<dbReference type="SFLD" id="SFLDS00019">
    <property type="entry name" value="Glutathione_Transferase_(cytos"/>
    <property type="match status" value="1"/>
</dbReference>
<dbReference type="InterPro" id="IPR010987">
    <property type="entry name" value="Glutathione-S-Trfase_C-like"/>
</dbReference>